<evidence type="ECO:0008006" key="4">
    <source>
        <dbReference type="Google" id="ProtNLM"/>
    </source>
</evidence>
<gene>
    <name evidence="3" type="ORF">METZ01_LOCUS311708</name>
</gene>
<reference evidence="3" key="1">
    <citation type="submission" date="2018-05" db="EMBL/GenBank/DDBJ databases">
        <authorList>
            <person name="Lanie J.A."/>
            <person name="Ng W.-L."/>
            <person name="Kazmierczak K.M."/>
            <person name="Andrzejewski T.M."/>
            <person name="Davidsen T.M."/>
            <person name="Wayne K.J."/>
            <person name="Tettelin H."/>
            <person name="Glass J.I."/>
            <person name="Rusch D."/>
            <person name="Podicherti R."/>
            <person name="Tsui H.-C.T."/>
            <person name="Winkler M.E."/>
        </authorList>
    </citation>
    <scope>NUCLEOTIDE SEQUENCE</scope>
</reference>
<keyword evidence="2" id="KW-0663">Pyridoxal phosphate</keyword>
<dbReference type="InterPro" id="IPR036052">
    <property type="entry name" value="TrpB-like_PALP_sf"/>
</dbReference>
<name>A0A382NCB1_9ZZZZ</name>
<accession>A0A382NCB1</accession>
<evidence type="ECO:0000256" key="2">
    <source>
        <dbReference type="ARBA" id="ARBA00022898"/>
    </source>
</evidence>
<dbReference type="PANTHER" id="PTHR48077:SF3">
    <property type="entry name" value="TRYPTOPHAN SYNTHASE"/>
    <property type="match status" value="1"/>
</dbReference>
<evidence type="ECO:0000256" key="1">
    <source>
        <dbReference type="ARBA" id="ARBA00001933"/>
    </source>
</evidence>
<dbReference type="InterPro" id="IPR023026">
    <property type="entry name" value="Trp_synth_beta/beta-like"/>
</dbReference>
<dbReference type="GO" id="GO:0004834">
    <property type="term" value="F:tryptophan synthase activity"/>
    <property type="evidence" value="ECO:0007669"/>
    <property type="project" value="InterPro"/>
</dbReference>
<dbReference type="AlphaFoldDB" id="A0A382NCB1"/>
<dbReference type="PANTHER" id="PTHR48077">
    <property type="entry name" value="TRYPTOPHAN SYNTHASE-RELATED"/>
    <property type="match status" value="1"/>
</dbReference>
<comment type="cofactor">
    <cofactor evidence="1">
        <name>pyridoxal 5'-phosphate</name>
        <dbReference type="ChEBI" id="CHEBI:597326"/>
    </cofactor>
</comment>
<dbReference type="Gene3D" id="3.40.50.1100">
    <property type="match status" value="2"/>
</dbReference>
<dbReference type="GO" id="GO:0005737">
    <property type="term" value="C:cytoplasm"/>
    <property type="evidence" value="ECO:0007669"/>
    <property type="project" value="TreeGrafter"/>
</dbReference>
<dbReference type="SUPFAM" id="SSF53686">
    <property type="entry name" value="Tryptophan synthase beta subunit-like PLP-dependent enzymes"/>
    <property type="match status" value="1"/>
</dbReference>
<dbReference type="EMBL" id="UINC01099519">
    <property type="protein sequence ID" value="SVC58854.1"/>
    <property type="molecule type" value="Genomic_DNA"/>
</dbReference>
<protein>
    <recommendedName>
        <fullName evidence="4">Tryptophan synthase beta chain-like PALP domain-containing protein</fullName>
    </recommendedName>
</protein>
<proteinExistence type="predicted"/>
<feature type="non-terminal residue" evidence="3">
    <location>
        <position position="106"/>
    </location>
</feature>
<evidence type="ECO:0000313" key="3">
    <source>
        <dbReference type="EMBL" id="SVC58854.1"/>
    </source>
</evidence>
<sequence length="106" mass="11411">MSDKSFIDDLEHDNAYYLGLPTVVQYSKGLTEFAGGEGKVGKIYLKRTDLTSGGSHKPVNALAFSKLAKYLGYKKIYTETGAAQNSRAVAAAAAKEDLDLTVFIGE</sequence>
<organism evidence="3">
    <name type="scientific">marine metagenome</name>
    <dbReference type="NCBI Taxonomy" id="408172"/>
    <lineage>
        <taxon>unclassified sequences</taxon>
        <taxon>metagenomes</taxon>
        <taxon>ecological metagenomes</taxon>
    </lineage>
</organism>